<gene>
    <name evidence="1" type="ORF">PoB_000539200</name>
</gene>
<name>A0AAV3Y7Y1_9GAST</name>
<accession>A0AAV3Y7Y1</accession>
<dbReference type="Proteomes" id="UP000735302">
    <property type="component" value="Unassembled WGS sequence"/>
</dbReference>
<reference evidence="1 2" key="1">
    <citation type="journal article" date="2021" name="Elife">
        <title>Chloroplast acquisition without the gene transfer in kleptoplastic sea slugs, Plakobranchus ocellatus.</title>
        <authorList>
            <person name="Maeda T."/>
            <person name="Takahashi S."/>
            <person name="Yoshida T."/>
            <person name="Shimamura S."/>
            <person name="Takaki Y."/>
            <person name="Nagai Y."/>
            <person name="Toyoda A."/>
            <person name="Suzuki Y."/>
            <person name="Arimoto A."/>
            <person name="Ishii H."/>
            <person name="Satoh N."/>
            <person name="Nishiyama T."/>
            <person name="Hasebe M."/>
            <person name="Maruyama T."/>
            <person name="Minagawa J."/>
            <person name="Obokata J."/>
            <person name="Shigenobu S."/>
        </authorList>
    </citation>
    <scope>NUCLEOTIDE SEQUENCE [LARGE SCALE GENOMIC DNA]</scope>
</reference>
<proteinExistence type="predicted"/>
<comment type="caution">
    <text evidence="1">The sequence shown here is derived from an EMBL/GenBank/DDBJ whole genome shotgun (WGS) entry which is preliminary data.</text>
</comment>
<dbReference type="EMBL" id="BLXT01000621">
    <property type="protein sequence ID" value="GFN78886.1"/>
    <property type="molecule type" value="Genomic_DNA"/>
</dbReference>
<organism evidence="1 2">
    <name type="scientific">Plakobranchus ocellatus</name>
    <dbReference type="NCBI Taxonomy" id="259542"/>
    <lineage>
        <taxon>Eukaryota</taxon>
        <taxon>Metazoa</taxon>
        <taxon>Spiralia</taxon>
        <taxon>Lophotrochozoa</taxon>
        <taxon>Mollusca</taxon>
        <taxon>Gastropoda</taxon>
        <taxon>Heterobranchia</taxon>
        <taxon>Euthyneura</taxon>
        <taxon>Panpulmonata</taxon>
        <taxon>Sacoglossa</taxon>
        <taxon>Placobranchoidea</taxon>
        <taxon>Plakobranchidae</taxon>
        <taxon>Plakobranchus</taxon>
    </lineage>
</organism>
<evidence type="ECO:0000313" key="1">
    <source>
        <dbReference type="EMBL" id="GFN78886.1"/>
    </source>
</evidence>
<protein>
    <submittedName>
        <fullName evidence="1">Uncharacterized protein</fullName>
    </submittedName>
</protein>
<evidence type="ECO:0000313" key="2">
    <source>
        <dbReference type="Proteomes" id="UP000735302"/>
    </source>
</evidence>
<dbReference type="AlphaFoldDB" id="A0AAV3Y7Y1"/>
<sequence>MVELVSSAPGQISHIHSLQDAVAGGPALFSPWPKAKGDGGLQDKVCHVQRGRPSIEHFGISFRGAFPVTSFCAAAAAFGLGRTLASPSFLVTHLLPIFTLAHTQ</sequence>
<keyword evidence="2" id="KW-1185">Reference proteome</keyword>